<reference evidence="1" key="1">
    <citation type="submission" date="2024-09" db="EMBL/GenBank/DDBJ databases">
        <title>Black Yeasts Isolated from many extreme environments.</title>
        <authorList>
            <person name="Coleine C."/>
            <person name="Stajich J.E."/>
            <person name="Selbmann L."/>
        </authorList>
    </citation>
    <scope>NUCLEOTIDE SEQUENCE</scope>
    <source>
        <strain evidence="1">CCFEE 5737</strain>
    </source>
</reference>
<dbReference type="Proteomes" id="UP001186974">
    <property type="component" value="Unassembled WGS sequence"/>
</dbReference>
<gene>
    <name evidence="1" type="ORF">LTS18_009544</name>
</gene>
<comment type="caution">
    <text evidence="1">The sequence shown here is derived from an EMBL/GenBank/DDBJ whole genome shotgun (WGS) entry which is preliminary data.</text>
</comment>
<proteinExistence type="predicted"/>
<dbReference type="EMBL" id="JAWDJW010006593">
    <property type="protein sequence ID" value="KAK3064175.1"/>
    <property type="molecule type" value="Genomic_DNA"/>
</dbReference>
<keyword evidence="2" id="KW-1185">Reference proteome</keyword>
<feature type="non-terminal residue" evidence="1">
    <location>
        <position position="1"/>
    </location>
</feature>
<protein>
    <submittedName>
        <fullName evidence="1">Uncharacterized protein</fullName>
    </submittedName>
</protein>
<name>A0ACC3DA38_9PEZI</name>
<accession>A0ACC3DA38</accession>
<sequence>PEDSANDPLNWPTWKRDAALLSLGFYCMVGGGMTPILAAGFNDVAATYDVSVPQVALTTGLYMMGLGVGSVVASPTAILFGKRPVYLITAILFLLTSVWCALSPNYDSLLIARIIQGVAVSPVECLPSATVAEIFFLHERAYRLGIYTLLLLGGKNLVPLISAAIIETLHWRWVFWIVTIIVGFCFVLLFLFVPETFWDRTPRPRHMLKRSGSRSGSVINMFHSFGHQRHHANEQADGVDDHRQHGLSMQPSLQSATPGSPYQQPRHAHFQTDSSEFVDRHAKRRAQHFEEGEKAMDEKQDDRVDDTDGTRDAKHLLPVSPASSTWIKPFGWDIQQDGDPDAPPTPELRNLNSPFYAEKANEDADYFSLGTQTASPESEDDTRQETRQQPKHQASQHSQMSPASSPAFKLTSPPTKLKPSLKVPAKTPTGANAVSPFETEKTMALPADVPEPVPTTYVPLQTPPTPSHHNGADNDAVHMNEYTSFYREAPAKSFVQQLKPWNKRLRNNNWFRVATRPFILFAYPAVLWSTVVYSLSVGWLIVLSESVSSIYRNRDSYNFTALQTGLVYLSPFIGGVLGTAVAGKVSDVIVRFLSRRNDGVYEPEFRLVMTIPVAICTTIGLMGFGWSAEERDAWIVPTVFFGIISFGCSLGSTTAITFCVDSYRQYAGEALVTLNFSKSTSTLFLVPIVMLFLLLHHVQLVAVVSRRSNVTLYAELTSRADIFHGLVFSLFFTHWLEADGPKDVFVAVGGIQMACLLFTIPMYIFGKRARMWTVRKNLMEKF</sequence>
<organism evidence="1 2">
    <name type="scientific">Coniosporium uncinatum</name>
    <dbReference type="NCBI Taxonomy" id="93489"/>
    <lineage>
        <taxon>Eukaryota</taxon>
        <taxon>Fungi</taxon>
        <taxon>Dikarya</taxon>
        <taxon>Ascomycota</taxon>
        <taxon>Pezizomycotina</taxon>
        <taxon>Dothideomycetes</taxon>
        <taxon>Dothideomycetes incertae sedis</taxon>
        <taxon>Coniosporium</taxon>
    </lineage>
</organism>
<evidence type="ECO:0000313" key="1">
    <source>
        <dbReference type="EMBL" id="KAK3064175.1"/>
    </source>
</evidence>
<evidence type="ECO:0000313" key="2">
    <source>
        <dbReference type="Proteomes" id="UP001186974"/>
    </source>
</evidence>